<evidence type="ECO:0000313" key="2">
    <source>
        <dbReference type="EMBL" id="MBB6543454.1"/>
    </source>
</evidence>
<gene>
    <name evidence="2" type="ORF">HNQ55_001975</name>
</gene>
<feature type="transmembrane region" description="Helical" evidence="1">
    <location>
        <begin position="6"/>
        <end position="28"/>
    </location>
</feature>
<accession>A0A7X0NHD7</accession>
<dbReference type="AlphaFoldDB" id="A0A7X0NHD7"/>
<proteinExistence type="predicted"/>
<evidence type="ECO:0000313" key="3">
    <source>
        <dbReference type="Proteomes" id="UP000537141"/>
    </source>
</evidence>
<organism evidence="2 3">
    <name type="scientific">Thalassotalea piscium</name>
    <dbReference type="NCBI Taxonomy" id="1230533"/>
    <lineage>
        <taxon>Bacteria</taxon>
        <taxon>Pseudomonadati</taxon>
        <taxon>Pseudomonadota</taxon>
        <taxon>Gammaproteobacteria</taxon>
        <taxon>Alteromonadales</taxon>
        <taxon>Colwelliaceae</taxon>
        <taxon>Thalassotalea</taxon>
    </lineage>
</organism>
<keyword evidence="3" id="KW-1185">Reference proteome</keyword>
<keyword evidence="1" id="KW-0812">Transmembrane</keyword>
<comment type="caution">
    <text evidence="2">The sequence shown here is derived from an EMBL/GenBank/DDBJ whole genome shotgun (WGS) entry which is preliminary data.</text>
</comment>
<protein>
    <submittedName>
        <fullName evidence="2">Uncharacterized protein</fullName>
    </submittedName>
</protein>
<dbReference type="EMBL" id="JACHHU010000014">
    <property type="protein sequence ID" value="MBB6543454.1"/>
    <property type="molecule type" value="Genomic_DNA"/>
</dbReference>
<evidence type="ECO:0000256" key="1">
    <source>
        <dbReference type="SAM" id="Phobius"/>
    </source>
</evidence>
<dbReference type="Proteomes" id="UP000537141">
    <property type="component" value="Unassembled WGS sequence"/>
</dbReference>
<reference evidence="2 3" key="1">
    <citation type="submission" date="2020-08" db="EMBL/GenBank/DDBJ databases">
        <title>Genomic Encyclopedia of Type Strains, Phase IV (KMG-IV): sequencing the most valuable type-strain genomes for metagenomic binning, comparative biology and taxonomic classification.</title>
        <authorList>
            <person name="Goeker M."/>
        </authorList>
    </citation>
    <scope>NUCLEOTIDE SEQUENCE [LARGE SCALE GENOMIC DNA]</scope>
    <source>
        <strain evidence="2 3">DSM 26287</strain>
    </source>
</reference>
<sequence>MLSLITIGVLITTPALTMLVVSFVVSLFEAENTTTIQKREGNLNA</sequence>
<keyword evidence="1" id="KW-1133">Transmembrane helix</keyword>
<name>A0A7X0NHD7_9GAMM</name>
<keyword evidence="1" id="KW-0472">Membrane</keyword>